<keyword evidence="1" id="KW-0732">Signal</keyword>
<dbReference type="Pfam" id="PF04453">
    <property type="entry name" value="LptD"/>
    <property type="match status" value="1"/>
</dbReference>
<dbReference type="Gene3D" id="2.60.450.10">
    <property type="entry name" value="Lipopolysaccharide (LPS) transport protein A like domain"/>
    <property type="match status" value="1"/>
</dbReference>
<accession>A0ABZ2I0C6</accession>
<dbReference type="PANTHER" id="PTHR30189:SF1">
    <property type="entry name" value="LPS-ASSEMBLY PROTEIN LPTD"/>
    <property type="match status" value="1"/>
</dbReference>
<feature type="domain" description="LptD C-terminal" evidence="2">
    <location>
        <begin position="303"/>
        <end position="688"/>
    </location>
</feature>
<comment type="subunit">
    <text evidence="1">Component of the lipopolysaccharide transport and assembly complex.</text>
</comment>
<comment type="function">
    <text evidence="1">Involved in the assembly of lipopolysaccharide (LPS) at the surface of the outer membrane.</text>
</comment>
<evidence type="ECO:0000313" key="4">
    <source>
        <dbReference type="Proteomes" id="UP001369958"/>
    </source>
</evidence>
<comment type="similarity">
    <text evidence="1">Belongs to the LptD family.</text>
</comment>
<protein>
    <recommendedName>
        <fullName evidence="1">LPS-assembly protein LptD</fullName>
    </recommendedName>
</protein>
<organism evidence="3 4">
    <name type="scientific">Pelagibacterium nitratireducens</name>
    <dbReference type="NCBI Taxonomy" id="1046114"/>
    <lineage>
        <taxon>Bacteria</taxon>
        <taxon>Pseudomonadati</taxon>
        <taxon>Pseudomonadota</taxon>
        <taxon>Alphaproteobacteria</taxon>
        <taxon>Hyphomicrobiales</taxon>
        <taxon>Devosiaceae</taxon>
        <taxon>Pelagibacterium</taxon>
    </lineage>
</organism>
<proteinExistence type="inferred from homology"/>
<comment type="caution">
    <text evidence="1">Lacks conserved residue(s) required for the propagation of feature annotation.</text>
</comment>
<reference evidence="3 4" key="1">
    <citation type="submission" date="2024-02" db="EMBL/GenBank/DDBJ databases">
        <title>Complete genome sequence of Pelagibacterium nitratireducens ZH15.</title>
        <authorList>
            <person name="Zhao L.H."/>
        </authorList>
    </citation>
    <scope>NUCLEOTIDE SEQUENCE [LARGE SCALE GENOMIC DNA]</scope>
    <source>
        <strain evidence="3 4">ZH15</strain>
    </source>
</reference>
<dbReference type="HAMAP" id="MF_01411">
    <property type="entry name" value="LPS_assembly_LptD"/>
    <property type="match status" value="1"/>
</dbReference>
<dbReference type="RefSeq" id="WP_338607153.1">
    <property type="nucleotide sequence ID" value="NZ_CP146275.1"/>
</dbReference>
<sequence precursor="true">MDKPPLGATSVRRGALLASVLATALAFAPVASAQQLVPADFFSRIPSGSAGDMAVSADTMVFDSRDDTVVAQGRVGISFQGFRASADRAIYYQRSGRVELVGNVAVIDPEGIEYVAERVELEDGFREGFLRALTVAFPDGSRFTAAETNFDEGVERVYVDGSYAPCGTCIDANGNRIGWSVKAARIVTDEAEQVIYFEQPSLQLLGVSVISLPWLTLPQDEGVEFPVLSYNDQYGVALSLPFFRYRMANGTLAVTPIAYFNQGPGVSVDWRQTVGDLSYSVSASGVYQFNPGAYSGLANRNLRGAVQTSGTFTPTAAWTLGWSYTAFTDPGYLPDYDIDSGTARNQVYAQYLDADTYADIRVQQLVPLDNQPSQAVFEARQNEQALTHPNAVADHIIDLENGAGRVELSSRLLGLTRALDDTSHGFVHGYEGQSVHAMMQASWSNQYVVPGGLLVSPYLGMRGDAASYDGASSLAGAPAAQSLFSATPIAALDIRYPLLARTVGAAHVIEPIAQLVYRDGEAVPGITNNDSQGFVFDDTNLFSFNRFSGADRQETGLRANVGGQFQTSFDNGGWLSGLMGQSFHLAGANGFNATDGSTAGIGSGMNADASYVVAGVQGGYGGLAGGAKMQLDPATGDIPRVQLSASGEADGYKVTGDYVFIAGQAALSQPQDRHEVGLGAEVPVADYWTANAGVAWDLDANEWLQATAGLTYDDTFLAYGVQTRWTGPTHRTANDFRVGVTFSLSGPENSDVVDLDGGF</sequence>
<dbReference type="Proteomes" id="UP001369958">
    <property type="component" value="Chromosome"/>
</dbReference>
<evidence type="ECO:0000259" key="2">
    <source>
        <dbReference type="Pfam" id="PF04453"/>
    </source>
</evidence>
<comment type="subcellular location">
    <subcellularLocation>
        <location evidence="1">Cell outer membrane</location>
    </subcellularLocation>
</comment>
<keyword evidence="1" id="KW-0472">Membrane</keyword>
<dbReference type="InterPro" id="IPR020889">
    <property type="entry name" value="LipoPS_assembly_LptD"/>
</dbReference>
<evidence type="ECO:0000313" key="3">
    <source>
        <dbReference type="EMBL" id="WWT31689.1"/>
    </source>
</evidence>
<dbReference type="InterPro" id="IPR050218">
    <property type="entry name" value="LptD"/>
</dbReference>
<feature type="signal peptide" evidence="1">
    <location>
        <begin position="1"/>
        <end position="33"/>
    </location>
</feature>
<dbReference type="EMBL" id="CP146275">
    <property type="protein sequence ID" value="WWT31689.1"/>
    <property type="molecule type" value="Genomic_DNA"/>
</dbReference>
<dbReference type="PANTHER" id="PTHR30189">
    <property type="entry name" value="LPS-ASSEMBLY PROTEIN"/>
    <property type="match status" value="1"/>
</dbReference>
<gene>
    <name evidence="1 3" type="primary">lptD</name>
    <name evidence="3" type="ORF">V6617_11745</name>
</gene>
<keyword evidence="4" id="KW-1185">Reference proteome</keyword>
<name>A0ABZ2I0C6_9HYPH</name>
<feature type="chain" id="PRO_5044911562" description="LPS-assembly protein LptD" evidence="1">
    <location>
        <begin position="34"/>
        <end position="759"/>
    </location>
</feature>
<keyword evidence="1" id="KW-0998">Cell outer membrane</keyword>
<evidence type="ECO:0000256" key="1">
    <source>
        <dbReference type="HAMAP-Rule" id="MF_01411"/>
    </source>
</evidence>
<dbReference type="InterPro" id="IPR007543">
    <property type="entry name" value="LptD_C"/>
</dbReference>